<protein>
    <submittedName>
        <fullName evidence="1">Uncharacterized protein</fullName>
    </submittedName>
</protein>
<dbReference type="AlphaFoldDB" id="A0AAN9PYH8"/>
<accession>A0AAN9PYH8</accession>
<name>A0AAN9PYH8_CANGL</name>
<dbReference type="Proteomes" id="UP001367508">
    <property type="component" value="Unassembled WGS sequence"/>
</dbReference>
<reference evidence="1 2" key="1">
    <citation type="submission" date="2024-01" db="EMBL/GenBank/DDBJ databases">
        <title>The genomes of 5 underutilized Papilionoideae crops provide insights into root nodulation and disease resistanc.</title>
        <authorList>
            <person name="Jiang F."/>
        </authorList>
    </citation>
    <scope>NUCLEOTIDE SEQUENCE [LARGE SCALE GENOMIC DNA]</scope>
    <source>
        <strain evidence="1">LVBAO_FW01</strain>
        <tissue evidence="1">Leaves</tissue>
    </source>
</reference>
<organism evidence="1 2">
    <name type="scientific">Canavalia gladiata</name>
    <name type="common">Sword bean</name>
    <name type="synonym">Dolichos gladiatus</name>
    <dbReference type="NCBI Taxonomy" id="3824"/>
    <lineage>
        <taxon>Eukaryota</taxon>
        <taxon>Viridiplantae</taxon>
        <taxon>Streptophyta</taxon>
        <taxon>Embryophyta</taxon>
        <taxon>Tracheophyta</taxon>
        <taxon>Spermatophyta</taxon>
        <taxon>Magnoliopsida</taxon>
        <taxon>eudicotyledons</taxon>
        <taxon>Gunneridae</taxon>
        <taxon>Pentapetalae</taxon>
        <taxon>rosids</taxon>
        <taxon>fabids</taxon>
        <taxon>Fabales</taxon>
        <taxon>Fabaceae</taxon>
        <taxon>Papilionoideae</taxon>
        <taxon>50 kb inversion clade</taxon>
        <taxon>NPAAA clade</taxon>
        <taxon>indigoferoid/millettioid clade</taxon>
        <taxon>Phaseoleae</taxon>
        <taxon>Canavalia</taxon>
    </lineage>
</organism>
<proteinExistence type="predicted"/>
<dbReference type="EMBL" id="JAYMYQ010000009">
    <property type="protein sequence ID" value="KAK7313098.1"/>
    <property type="molecule type" value="Genomic_DNA"/>
</dbReference>
<sequence length="81" mass="9332">MFWDIRALTLHNPYVIGYLANAISISPLLDQKVTSNKLSFGCNSNKHMEIDLELLHRLWYLLLQDLLCWQDYGVIGLLVLG</sequence>
<evidence type="ECO:0000313" key="2">
    <source>
        <dbReference type="Proteomes" id="UP001367508"/>
    </source>
</evidence>
<comment type="caution">
    <text evidence="1">The sequence shown here is derived from an EMBL/GenBank/DDBJ whole genome shotgun (WGS) entry which is preliminary data.</text>
</comment>
<gene>
    <name evidence="1" type="ORF">VNO77_37507</name>
</gene>
<keyword evidence="2" id="KW-1185">Reference proteome</keyword>
<evidence type="ECO:0000313" key="1">
    <source>
        <dbReference type="EMBL" id="KAK7313098.1"/>
    </source>
</evidence>